<name>A0A0G0Y140_9BACT</name>
<dbReference type="STRING" id="1618356.UU93_C0035G0014"/>
<dbReference type="EMBL" id="LCCN01000035">
    <property type="protein sequence ID" value="KKS30560.1"/>
    <property type="molecule type" value="Genomic_DNA"/>
</dbReference>
<keyword evidence="1" id="KW-1133">Transmembrane helix</keyword>
<evidence type="ECO:0000256" key="1">
    <source>
        <dbReference type="SAM" id="Phobius"/>
    </source>
</evidence>
<feature type="transmembrane region" description="Helical" evidence="1">
    <location>
        <begin position="31"/>
        <end position="50"/>
    </location>
</feature>
<gene>
    <name evidence="2" type="ORF">UU93_C0035G0014</name>
</gene>
<keyword evidence="1" id="KW-0472">Membrane</keyword>
<dbReference type="Proteomes" id="UP000034160">
    <property type="component" value="Unassembled WGS sequence"/>
</dbReference>
<evidence type="ECO:0000313" key="3">
    <source>
        <dbReference type="Proteomes" id="UP000034160"/>
    </source>
</evidence>
<dbReference type="AlphaFoldDB" id="A0A0G0Y140"/>
<proteinExistence type="predicted"/>
<reference evidence="2 3" key="1">
    <citation type="journal article" date="2015" name="Nature">
        <title>rRNA introns, odd ribosomes, and small enigmatic genomes across a large radiation of phyla.</title>
        <authorList>
            <person name="Brown C.T."/>
            <person name="Hug L.A."/>
            <person name="Thomas B.C."/>
            <person name="Sharon I."/>
            <person name="Castelle C.J."/>
            <person name="Singh A."/>
            <person name="Wilkins M.J."/>
            <person name="Williams K.H."/>
            <person name="Banfield J.F."/>
        </authorList>
    </citation>
    <scope>NUCLEOTIDE SEQUENCE [LARGE SCALE GENOMIC DNA]</scope>
</reference>
<protein>
    <recommendedName>
        <fullName evidence="4">Pilus assembly protein, PilO</fullName>
    </recommendedName>
</protein>
<dbReference type="Gene3D" id="3.30.70.60">
    <property type="match status" value="1"/>
</dbReference>
<organism evidence="2 3">
    <name type="scientific">Candidatus Amesbacteria bacterium GW2011_GWA2_42_12</name>
    <dbReference type="NCBI Taxonomy" id="1618356"/>
    <lineage>
        <taxon>Bacteria</taxon>
        <taxon>Candidatus Amesiibacteriota</taxon>
    </lineage>
</organism>
<dbReference type="Pfam" id="PF04350">
    <property type="entry name" value="PilO"/>
    <property type="match status" value="1"/>
</dbReference>
<dbReference type="InterPro" id="IPR007445">
    <property type="entry name" value="PilO"/>
</dbReference>
<comment type="caution">
    <text evidence="2">The sequence shown here is derived from an EMBL/GenBank/DDBJ whole genome shotgun (WGS) entry which is preliminary data.</text>
</comment>
<accession>A0A0G0Y140</accession>
<keyword evidence="1" id="KW-0812">Transmembrane</keyword>
<dbReference type="GO" id="GO:0043683">
    <property type="term" value="P:type IV pilus assembly"/>
    <property type="evidence" value="ECO:0007669"/>
    <property type="project" value="InterPro"/>
</dbReference>
<dbReference type="GO" id="GO:0043107">
    <property type="term" value="P:type IV pilus-dependent motility"/>
    <property type="evidence" value="ECO:0007669"/>
    <property type="project" value="InterPro"/>
</dbReference>
<evidence type="ECO:0000313" key="2">
    <source>
        <dbReference type="EMBL" id="KKS30560.1"/>
    </source>
</evidence>
<sequence>MSKASLASSQVLRERTMRELQQFYQKPIAKVSAELFGTLIVIIVLAFFAIRPTLLTMSQLLKDIDDRKKTSEDLSKKIATISTLSAEYPAVKNEVALLETIIPNTPDFDGFMRRLEKIAANNTLIIESIQATQLPKETTINDGINTGENTAPQMTSFVISINFKGEYAKVRNTLNDLVMMDRYVTLDSLTLNARRNDLDNTNVLYTTANLHVVYYGTPPPTQKKGGT</sequence>
<dbReference type="InterPro" id="IPR014717">
    <property type="entry name" value="Transl_elong_EF1B/ribsomal_bS6"/>
</dbReference>
<evidence type="ECO:0008006" key="4">
    <source>
        <dbReference type="Google" id="ProtNLM"/>
    </source>
</evidence>